<evidence type="ECO:0000313" key="2">
    <source>
        <dbReference type="Proteomes" id="UP001281147"/>
    </source>
</evidence>
<organism evidence="1 2">
    <name type="scientific">Vermiconidia calcicola</name>
    <dbReference type="NCBI Taxonomy" id="1690605"/>
    <lineage>
        <taxon>Eukaryota</taxon>
        <taxon>Fungi</taxon>
        <taxon>Dikarya</taxon>
        <taxon>Ascomycota</taxon>
        <taxon>Pezizomycotina</taxon>
        <taxon>Dothideomycetes</taxon>
        <taxon>Dothideomycetidae</taxon>
        <taxon>Mycosphaerellales</taxon>
        <taxon>Extremaceae</taxon>
        <taxon>Vermiconidia</taxon>
    </lineage>
</organism>
<keyword evidence="2" id="KW-1185">Reference proteome</keyword>
<evidence type="ECO:0000313" key="1">
    <source>
        <dbReference type="EMBL" id="KAK3709469.1"/>
    </source>
</evidence>
<protein>
    <submittedName>
        <fullName evidence="1">Uncharacterized protein</fullName>
    </submittedName>
</protein>
<dbReference type="EMBL" id="JAUTXU010000092">
    <property type="protein sequence ID" value="KAK3709469.1"/>
    <property type="molecule type" value="Genomic_DNA"/>
</dbReference>
<reference evidence="1" key="1">
    <citation type="submission" date="2023-07" db="EMBL/GenBank/DDBJ databases">
        <title>Black Yeasts Isolated from many extreme environments.</title>
        <authorList>
            <person name="Coleine C."/>
            <person name="Stajich J.E."/>
            <person name="Selbmann L."/>
        </authorList>
    </citation>
    <scope>NUCLEOTIDE SEQUENCE</scope>
    <source>
        <strain evidence="1">CCFEE 5714</strain>
    </source>
</reference>
<accession>A0ACC3N6J8</accession>
<sequence>MPASISPPWRWRRRRVFMVILGILFLYVFVHNIPTDLGSIDERMGKPLRPGHIIHGAQELREPAGAPPRSSEDSEGEGQYYYNGPIKFYRLATTLRGISGTMGSKLTNRNVLFAASSLKSVANLMPMACEMAKRDRNYVHLAILGRDPLPIEDILEVNGVDEESCVVYFHDARGDFTEFSSDMRAEVAVAGAMKHINDFIHPQAIITDDSSLEDDFFVRAMRKKTKDYRRTLIEIPAGRYEDFLWMTRLSSGSLANWFSPSIDILVHAPPESSGGLIRLIKSLERADYTGLKAPSLTIELPTDIEYFARRYLEDLEWPPDETASPLKSNALSLRHRIQSSRINSEQASLRFLESFYPTSSYHHHVLILSPRVEVGALFLQYLYFTVLEYRYSGAREADELLGVSLDVPTTFPDGKTELVPPKVANMNSHRPKRFDNMEQHQQSPFLYQAPSSTAILVFGDSWATFHNFLTNRMKANEAGKAEKHNKQYSETEPAWMEYLLELMATRAWNVLHPASSFVTVHNELARIPEEYMRDAESDQAETKLAKQVDPAEDEPFLRAPEPPVFQPRAEKATDDGTTALQDVLPFDGELPELPHLPHLWPTGEFFTRNTMVNFQNRYLSYFRRKVGGCDDKNADRKRVIRYMTTDDLFCLPGIEPEFEEERDEDEDEDEKEDEKEEAELAELITKATQSLTRNSGSIESGDVAGAAAVGESNNLEQATAETREGIQSRQGSVGG</sequence>
<comment type="caution">
    <text evidence="1">The sequence shown here is derived from an EMBL/GenBank/DDBJ whole genome shotgun (WGS) entry which is preliminary data.</text>
</comment>
<proteinExistence type="predicted"/>
<dbReference type="Proteomes" id="UP001281147">
    <property type="component" value="Unassembled WGS sequence"/>
</dbReference>
<gene>
    <name evidence="1" type="ORF">LTR37_010842</name>
</gene>
<name>A0ACC3N6J8_9PEZI</name>